<dbReference type="RefSeq" id="WP_133232114.1">
    <property type="nucleotide sequence ID" value="NZ_SMRT01000011.1"/>
</dbReference>
<gene>
    <name evidence="2" type="ORF">E1757_22000</name>
</gene>
<protein>
    <recommendedName>
        <fullName evidence="4">Beta-hexosaminidase bacterial type N-terminal domain-containing protein</fullName>
    </recommendedName>
</protein>
<accession>A0A4R5KK36</accession>
<evidence type="ECO:0000256" key="1">
    <source>
        <dbReference type="SAM" id="Coils"/>
    </source>
</evidence>
<dbReference type="Proteomes" id="UP000295636">
    <property type="component" value="Unassembled WGS sequence"/>
</dbReference>
<organism evidence="2 3">
    <name type="scientific">Paenibacillus piri</name>
    <dbReference type="NCBI Taxonomy" id="2547395"/>
    <lineage>
        <taxon>Bacteria</taxon>
        <taxon>Bacillati</taxon>
        <taxon>Bacillota</taxon>
        <taxon>Bacilli</taxon>
        <taxon>Bacillales</taxon>
        <taxon>Paenibacillaceae</taxon>
        <taxon>Paenibacillus</taxon>
    </lineage>
</organism>
<keyword evidence="1" id="KW-0175">Coiled coil</keyword>
<proteinExistence type="predicted"/>
<comment type="caution">
    <text evidence="2">The sequence shown here is derived from an EMBL/GenBank/DDBJ whole genome shotgun (WGS) entry which is preliminary data.</text>
</comment>
<keyword evidence="3" id="KW-1185">Reference proteome</keyword>
<feature type="coiled-coil region" evidence="1">
    <location>
        <begin position="732"/>
        <end position="759"/>
    </location>
</feature>
<dbReference type="OrthoDB" id="99887at2"/>
<evidence type="ECO:0000313" key="2">
    <source>
        <dbReference type="EMBL" id="TDF95195.1"/>
    </source>
</evidence>
<dbReference type="AlphaFoldDB" id="A0A4R5KK36"/>
<name>A0A4R5KK36_9BACL</name>
<sequence>MSHANQSGSSPDIMIVHDPQTALGSEPSVQWAKQTLIGALESRGMGVALEQEGAGQFAKVQIIISGNDSPAAIAAGRELGVALPEEAESLAILAAQGKIVLTAPDGRGLVYALLELTDRIRHASGDITGELLDVRTLVDKPANEIRSVTRLFACEPEDKPWFYDKSFWDEYLTELATQRFNRFTLSLGMGYDYGHDPNVRDNYFSFAYPFLFDVPGYEVKALELSEEERRLNFETLRYIGQETKRRGMHFQLGLWNHSYIFTDSPNMNYTIAGIDEKNHAPYCRDAIAKLLKEFTEIDGLTFRVHYEGGIPEPAYEFWRVALAGTKDIGRRLEIDMHAKGINDELIRIAIDTGQPIFISPKYWAEHMGPSYHQAAIRDNEFSLPKNQTMDMQAITAWSRRFTRYGYADYLRDDRQIGILFRLWPGTQKLLLWGDPALAAGYGRYSHFSGTQGIELCEPLTFKGRKGSGTEGGREPYLAEELKLPNRDWLKHKYTYRLWGRLLYNPETNPDVWRRYLRFEFGEAADSYESALAHASRILPLVTAAYCPSAANVVYWPEMHTNQPIADPDLPSPFGFDTPQPGTFGAASPLDTALFYRIDDFADDIIQGFRHGKYSPLETADRLEAMATTAAQYLSKAIELAVDPQAANFQRFVTDTRMLIHIGQFFANKFRAALSYALSERTGDVAELERALDFYKLAREHWVRVVAISQDKYKPDIAFGYTQPVRGHWADRLPAIEADIQAMERQLQAARSDASRTVDTGKLQAAMKVLAASPADRRQLFVHRAPSHFSKGEKLGVQLELPGASDGLKVVLHYRHANQSEHYVVTEMNRDGASFAAEIPAAYTKSPFGILYFFEVVESDGGARHYPGLNEDISNQPYYFVRSR</sequence>
<dbReference type="EMBL" id="SMRT01000011">
    <property type="protein sequence ID" value="TDF95195.1"/>
    <property type="molecule type" value="Genomic_DNA"/>
</dbReference>
<evidence type="ECO:0008006" key="4">
    <source>
        <dbReference type="Google" id="ProtNLM"/>
    </source>
</evidence>
<reference evidence="2 3" key="1">
    <citation type="submission" date="2019-03" db="EMBL/GenBank/DDBJ databases">
        <title>This is whole genome sequence of Paenibacillus sp MS74 strain.</title>
        <authorList>
            <person name="Trinh H.N."/>
        </authorList>
    </citation>
    <scope>NUCLEOTIDE SEQUENCE [LARGE SCALE GENOMIC DNA]</scope>
    <source>
        <strain evidence="2 3">MS74</strain>
    </source>
</reference>
<evidence type="ECO:0000313" key="3">
    <source>
        <dbReference type="Proteomes" id="UP000295636"/>
    </source>
</evidence>